<accession>A0ABT3S009</accession>
<feature type="transmembrane region" description="Helical" evidence="1">
    <location>
        <begin position="107"/>
        <end position="125"/>
    </location>
</feature>
<evidence type="ECO:0000313" key="4">
    <source>
        <dbReference type="Proteomes" id="UP001207276"/>
    </source>
</evidence>
<feature type="transmembrane region" description="Helical" evidence="1">
    <location>
        <begin position="221"/>
        <end position="242"/>
    </location>
</feature>
<protein>
    <submittedName>
        <fullName evidence="3">Type II CAAX endopeptidase family protein</fullName>
    </submittedName>
</protein>
<gene>
    <name evidence="3" type="ORF">ORG12_04890</name>
</gene>
<comment type="caution">
    <text evidence="3">The sequence shown here is derived from an EMBL/GenBank/DDBJ whole genome shotgun (WGS) entry which is preliminary data.</text>
</comment>
<evidence type="ECO:0000313" key="3">
    <source>
        <dbReference type="EMBL" id="MCX2848001.1"/>
    </source>
</evidence>
<evidence type="ECO:0000256" key="1">
    <source>
        <dbReference type="SAM" id="Phobius"/>
    </source>
</evidence>
<name>A0ABT3S009_9MICO</name>
<reference evidence="3 4" key="1">
    <citation type="submission" date="2022-11" db="EMBL/GenBank/DDBJ databases">
        <title>Taxonomy of Curtobacterium flaccumfaciens.</title>
        <authorList>
            <person name="Osdaghi E."/>
            <person name="Taghavi S.M."/>
            <person name="Hamidizade M."/>
            <person name="Abachi H."/>
            <person name="Fazliarab A."/>
            <person name="Baeyen S."/>
            <person name="Portier P."/>
            <person name="Van Vaerenbergh J."/>
            <person name="Jacques M.-A."/>
        </authorList>
    </citation>
    <scope>NUCLEOTIDE SEQUENCE [LARGE SCALE GENOMIC DNA]</scope>
    <source>
        <strain evidence="3 4">LMG 3715</strain>
    </source>
</reference>
<feature type="transmembrane region" description="Helical" evidence="1">
    <location>
        <begin position="67"/>
        <end position="87"/>
    </location>
</feature>
<feature type="transmembrane region" description="Helical" evidence="1">
    <location>
        <begin position="254"/>
        <end position="276"/>
    </location>
</feature>
<dbReference type="Pfam" id="PF02517">
    <property type="entry name" value="Rce1-like"/>
    <property type="match status" value="1"/>
</dbReference>
<proteinExistence type="predicted"/>
<dbReference type="PANTHER" id="PTHR36435:SF1">
    <property type="entry name" value="CAAX AMINO TERMINAL PROTEASE FAMILY PROTEIN"/>
    <property type="match status" value="1"/>
</dbReference>
<dbReference type="PANTHER" id="PTHR36435">
    <property type="entry name" value="SLR1288 PROTEIN"/>
    <property type="match status" value="1"/>
</dbReference>
<dbReference type="Proteomes" id="UP001207276">
    <property type="component" value="Unassembled WGS sequence"/>
</dbReference>
<feature type="domain" description="CAAX prenyl protease 2/Lysostaphin resistance protein A-like" evidence="2">
    <location>
        <begin position="135"/>
        <end position="232"/>
    </location>
</feature>
<feature type="transmembrane region" description="Helical" evidence="1">
    <location>
        <begin position="27"/>
        <end position="47"/>
    </location>
</feature>
<dbReference type="InterPro" id="IPR052710">
    <property type="entry name" value="CAAX_protease"/>
</dbReference>
<keyword evidence="1" id="KW-0812">Transmembrane</keyword>
<dbReference type="RefSeq" id="WP_042540100.1">
    <property type="nucleotide sequence ID" value="NZ_CP104934.1"/>
</dbReference>
<feature type="transmembrane region" description="Helical" evidence="1">
    <location>
        <begin position="195"/>
        <end position="214"/>
    </location>
</feature>
<feature type="transmembrane region" description="Helical" evidence="1">
    <location>
        <begin position="131"/>
        <end position="150"/>
    </location>
</feature>
<keyword evidence="1" id="KW-1133">Transmembrane helix</keyword>
<evidence type="ECO:0000259" key="2">
    <source>
        <dbReference type="Pfam" id="PF02517"/>
    </source>
</evidence>
<keyword evidence="1" id="KW-0472">Membrane</keyword>
<organism evidence="3 4">
    <name type="scientific">Curtobacterium poinsettiae</name>
    <dbReference type="NCBI Taxonomy" id="159612"/>
    <lineage>
        <taxon>Bacteria</taxon>
        <taxon>Bacillati</taxon>
        <taxon>Actinomycetota</taxon>
        <taxon>Actinomycetes</taxon>
        <taxon>Micrococcales</taxon>
        <taxon>Microbacteriaceae</taxon>
        <taxon>Curtobacterium</taxon>
    </lineage>
</organism>
<sequence>MAAGADRSTDTAAARNPWQRFWDRGGWWRAVLAVVLYLAVYEGLGWLNARTLASDITADELFATPRGAVVGVALPIIVMGLLTLVFVRTLGWGREVFGRQPLPGRGWMWTAVVLLLVPIVIRLVATNWSSYSVAVVFAVLFLGLCIGFAEELVARGVAVNLLRRGHHTERTVALLSSVLFGLMHASNAIGGTPLVTVAVTVVYTFGAGMMFYLSMRVTGSIVPAMLLHAATDPTTILATGGIDTTAATAGDAGLISLAGIFNFVYPVLALLVLFFIKGRVSSPETETEPDPQGVAA</sequence>
<dbReference type="EMBL" id="JAPJDE010000002">
    <property type="protein sequence ID" value="MCX2848001.1"/>
    <property type="molecule type" value="Genomic_DNA"/>
</dbReference>
<dbReference type="InterPro" id="IPR003675">
    <property type="entry name" value="Rce1/LyrA-like_dom"/>
</dbReference>
<keyword evidence="4" id="KW-1185">Reference proteome</keyword>